<dbReference type="RefSeq" id="WP_057917437.1">
    <property type="nucleotide sequence ID" value="NZ_CP011129.1"/>
</dbReference>
<dbReference type="PATRIC" id="fig|84531.8.peg.1873"/>
<feature type="transmembrane region" description="Helical" evidence="2">
    <location>
        <begin position="82"/>
        <end position="104"/>
    </location>
</feature>
<accession>A0A0S2F8Y6</accession>
<dbReference type="AlphaFoldDB" id="A0A0S2F8Y6"/>
<dbReference type="InterPro" id="IPR003594">
    <property type="entry name" value="HATPase_dom"/>
</dbReference>
<dbReference type="InterPro" id="IPR050640">
    <property type="entry name" value="Bact_2-comp_sensor_kinase"/>
</dbReference>
<dbReference type="PANTHER" id="PTHR34220">
    <property type="entry name" value="SENSOR HISTIDINE KINASE YPDA"/>
    <property type="match status" value="1"/>
</dbReference>
<feature type="transmembrane region" description="Helical" evidence="2">
    <location>
        <begin position="51"/>
        <end position="70"/>
    </location>
</feature>
<feature type="transmembrane region" description="Helical" evidence="2">
    <location>
        <begin position="116"/>
        <end position="141"/>
    </location>
</feature>
<proteinExistence type="predicted"/>
<organism evidence="4 5">
    <name type="scientific">Lysobacter antibioticus</name>
    <dbReference type="NCBI Taxonomy" id="84531"/>
    <lineage>
        <taxon>Bacteria</taxon>
        <taxon>Pseudomonadati</taxon>
        <taxon>Pseudomonadota</taxon>
        <taxon>Gammaproteobacteria</taxon>
        <taxon>Lysobacterales</taxon>
        <taxon>Lysobacteraceae</taxon>
        <taxon>Lysobacter</taxon>
    </lineage>
</organism>
<keyword evidence="2" id="KW-0812">Transmembrane</keyword>
<dbReference type="eggNOG" id="COG2972">
    <property type="taxonomic scope" value="Bacteria"/>
</dbReference>
<dbReference type="Pfam" id="PF02518">
    <property type="entry name" value="HATPase_c"/>
    <property type="match status" value="1"/>
</dbReference>
<evidence type="ECO:0000256" key="2">
    <source>
        <dbReference type="SAM" id="Phobius"/>
    </source>
</evidence>
<keyword evidence="2" id="KW-0472">Membrane</keyword>
<dbReference type="SUPFAM" id="SSF55874">
    <property type="entry name" value="ATPase domain of HSP90 chaperone/DNA topoisomerase II/histidine kinase"/>
    <property type="match status" value="1"/>
</dbReference>
<dbReference type="STRING" id="84531.LA76x_1847"/>
<dbReference type="Pfam" id="PF06580">
    <property type="entry name" value="His_kinase"/>
    <property type="match status" value="1"/>
</dbReference>
<dbReference type="Gene3D" id="3.30.565.10">
    <property type="entry name" value="Histidine kinase-like ATPase, C-terminal domain"/>
    <property type="match status" value="1"/>
</dbReference>
<name>A0A0S2F8Y6_LYSAN</name>
<keyword evidence="4" id="KW-0418">Kinase</keyword>
<reference evidence="4 5" key="1">
    <citation type="journal article" date="2015" name="BMC Genomics">
        <title>Comparative genomics and metabolic profiling of the genus Lysobacter.</title>
        <authorList>
            <person name="de Bruijn I."/>
            <person name="Cheng X."/>
            <person name="de Jager V."/>
            <person name="Exposito R.G."/>
            <person name="Watrous J."/>
            <person name="Patel N."/>
            <person name="Postma J."/>
            <person name="Dorrestein P.C."/>
            <person name="Kobayashi D."/>
            <person name="Raaijmakers J.M."/>
        </authorList>
    </citation>
    <scope>NUCLEOTIDE SEQUENCE [LARGE SCALE GENOMIC DNA]</scope>
    <source>
        <strain evidence="4 5">76</strain>
    </source>
</reference>
<keyword evidence="5" id="KW-1185">Reference proteome</keyword>
<evidence type="ECO:0000313" key="5">
    <source>
        <dbReference type="Proteomes" id="UP000060787"/>
    </source>
</evidence>
<dbReference type="InterPro" id="IPR010559">
    <property type="entry name" value="Sig_transdc_His_kin_internal"/>
</dbReference>
<dbReference type="EMBL" id="CP011129">
    <property type="protein sequence ID" value="ALN79999.1"/>
    <property type="molecule type" value="Genomic_DNA"/>
</dbReference>
<gene>
    <name evidence="4" type="ORF">LA76x_1847</name>
</gene>
<dbReference type="Proteomes" id="UP000060787">
    <property type="component" value="Chromosome"/>
</dbReference>
<evidence type="ECO:0000259" key="3">
    <source>
        <dbReference type="SMART" id="SM00387"/>
    </source>
</evidence>
<feature type="domain" description="Histidine kinase/HSP90-like ATPase" evidence="3">
    <location>
        <begin position="251"/>
        <end position="350"/>
    </location>
</feature>
<dbReference type="GO" id="GO:0000155">
    <property type="term" value="F:phosphorelay sensor kinase activity"/>
    <property type="evidence" value="ECO:0007669"/>
    <property type="project" value="InterPro"/>
</dbReference>
<dbReference type="InterPro" id="IPR036890">
    <property type="entry name" value="HATPase_C_sf"/>
</dbReference>
<dbReference type="KEGG" id="lab:LA76x_1847"/>
<feature type="coiled-coil region" evidence="1">
    <location>
        <begin position="144"/>
        <end position="171"/>
    </location>
</feature>
<dbReference type="GO" id="GO:0016020">
    <property type="term" value="C:membrane"/>
    <property type="evidence" value="ECO:0007669"/>
    <property type="project" value="InterPro"/>
</dbReference>
<keyword evidence="4" id="KW-0808">Transferase</keyword>
<protein>
    <submittedName>
        <fullName evidence="4">Histidine kinase-, DNA gyrase B-, and HSP90-like ATPase family protein</fullName>
    </submittedName>
</protein>
<keyword evidence="1" id="KW-0175">Coiled coil</keyword>
<dbReference type="SMART" id="SM00387">
    <property type="entry name" value="HATPase_c"/>
    <property type="match status" value="1"/>
</dbReference>
<evidence type="ECO:0000256" key="1">
    <source>
        <dbReference type="SAM" id="Coils"/>
    </source>
</evidence>
<evidence type="ECO:0000313" key="4">
    <source>
        <dbReference type="EMBL" id="ALN79999.1"/>
    </source>
</evidence>
<dbReference type="PANTHER" id="PTHR34220:SF7">
    <property type="entry name" value="SENSOR HISTIDINE KINASE YPDA"/>
    <property type="match status" value="1"/>
</dbReference>
<sequence length="358" mass="39844">MRNRLPLLVLLVLGWWTLNGFVWVGQVVTMHQAAGQPADWPNTLRQHLASAWLWVPITLALFAWVGRHPIERGRVMAALSMQGLAVVVVIGLRAAAVAALNGWIGWYERLPPLSELLAASVLNNLLTSWLIVGVAHALVYAERARRRERQAMELEARLARARLDALSAQLNPHFLFNALNSIAEMVHRDPDGADRMLVDLGALLRHSLDRSHRQEIALRDELVALDHYIGIEKIRLGERLRVHWAIDSALLDAQVPQLLLQPLVENAIHHAVAMRTTPGEVSVRAERREDRLILEVSDDGGAGEAVHGAGIGLRNTRARLQGLYGDDHRFDIGARADGGTSVRLQLPYRRWQPLEAAA</sequence>
<keyword evidence="2" id="KW-1133">Transmembrane helix</keyword>